<dbReference type="EMBL" id="CM056741">
    <property type="protein sequence ID" value="KAJ8688180.1"/>
    <property type="molecule type" value="Genomic_DNA"/>
</dbReference>
<organism evidence="1 2">
    <name type="scientific">Eretmocerus hayati</name>
    <dbReference type="NCBI Taxonomy" id="131215"/>
    <lineage>
        <taxon>Eukaryota</taxon>
        <taxon>Metazoa</taxon>
        <taxon>Ecdysozoa</taxon>
        <taxon>Arthropoda</taxon>
        <taxon>Hexapoda</taxon>
        <taxon>Insecta</taxon>
        <taxon>Pterygota</taxon>
        <taxon>Neoptera</taxon>
        <taxon>Endopterygota</taxon>
        <taxon>Hymenoptera</taxon>
        <taxon>Apocrita</taxon>
        <taxon>Proctotrupomorpha</taxon>
        <taxon>Chalcidoidea</taxon>
        <taxon>Aphelinidae</taxon>
        <taxon>Aphelininae</taxon>
        <taxon>Eretmocerus</taxon>
    </lineage>
</organism>
<reference evidence="1" key="1">
    <citation type="submission" date="2023-04" db="EMBL/GenBank/DDBJ databases">
        <title>A chromosome-level genome assembly of the parasitoid wasp Eretmocerus hayati.</title>
        <authorList>
            <person name="Zhong Y."/>
            <person name="Liu S."/>
            <person name="Liu Y."/>
        </authorList>
    </citation>
    <scope>NUCLEOTIDE SEQUENCE</scope>
    <source>
        <strain evidence="1">ZJU_SS_LIU_2023</strain>
    </source>
</reference>
<protein>
    <submittedName>
        <fullName evidence="1">Uncharacterized protein</fullName>
    </submittedName>
</protein>
<evidence type="ECO:0000313" key="2">
    <source>
        <dbReference type="Proteomes" id="UP001239111"/>
    </source>
</evidence>
<evidence type="ECO:0000313" key="1">
    <source>
        <dbReference type="EMBL" id="KAJ8688180.1"/>
    </source>
</evidence>
<sequence>MIDPMHNVCSSSEDLGFCKEGKQTNFENEWKSYRDLKLAIQNGQKTLARSLIQQGAMLNPKTGRHITPLHMAIHLGCPDLIKTLLDYGASVNETWHRETPIIFSVRLRKFHLTDLLLTSNSLKNSESGIFAGPMNHLHIACLRGQIHAVKKLIKLGADIHCPVESKSFYWPGYTPLHLAVESQCIDLVEFLLNCGASIMVKNSHSCTPIHLAHEIRNEPIIDILLNAHMYELEDAADERGLSHFHIACTRNNVSVVEYFLNQGCNINFPTICYVGQECRGTPLELAMDYECLDVVELLLLHDAQLAFDEFHNCMPLAYGIGNEKIIQLLLNGSTRSMQDLQVAKLSDFQHAFVNPKKGRVGTFILKQVPFPESFIADINKPIWNGFTPLHYSINYCFYEVIRALKSLGADASIADSKMRTPLHIAFVNLSQAELESIICDLVDYDTNPANLEGLTHFHISCTTDKIDLIYNFLKVGKNVDLFVDDDSTLWAGYGPLHFAVKFKRIKTVEILLKHGFNFVKRNGNTASLIDLAISNLNGYPSKLDIKIALEILKEIVSKFESMPTLPLDNKGVTFLHVLCISEGELDFRELLKYIRAHPEAINTTINCPDSRYHGCAPLHLAMQKGNVELSQWLLQKGANLNIENSEGMTPLDYEIKSMGKFGILKANPAILRIPGNPVNVSGLSNFHIACKFGNIEIMEYYLKSGVDIDVRTTLGKNHDCSSRTALQLVIRDNRDIAVETATYLLSHGADATATDAYLKTPLHTMKHSSYSQLIDVLVDYGADVNAQNIFGRTPLHYVCRFPLDYEDAKENIVALLGNGADINILDEHGLTPFTAVEDLDAESDLDETVCILLEHAKKLEVLGRYFSDVNKKYRASNEFWRVRGNNYNEQDFEKKCLKEIARLKRTKVGRHLTLYRVLSKSSNRMVGLSKNPKFRAIVQSDKFNSDYPIYGYLLKLQYKVGLIRQPLLEKCVTLLSHSLDLSRELSDKILEYLSDRDLRNIIKSVNVSCS</sequence>
<comment type="caution">
    <text evidence="1">The sequence shown here is derived from an EMBL/GenBank/DDBJ whole genome shotgun (WGS) entry which is preliminary data.</text>
</comment>
<gene>
    <name evidence="1" type="ORF">QAD02_023975</name>
</gene>
<name>A0ACC2PX50_9HYME</name>
<dbReference type="Proteomes" id="UP001239111">
    <property type="component" value="Chromosome 1"/>
</dbReference>
<keyword evidence="2" id="KW-1185">Reference proteome</keyword>
<accession>A0ACC2PX50</accession>
<proteinExistence type="predicted"/>